<keyword evidence="1" id="KW-1133">Transmembrane helix</keyword>
<evidence type="ECO:0000313" key="3">
    <source>
        <dbReference type="Proteomes" id="UP000289555"/>
    </source>
</evidence>
<reference evidence="3" key="1">
    <citation type="journal article" date="2019" name="Microbiol. Resour. Announc.">
        <title>Complete Genome Sequence of Halomonas olivaria, a Moderately Halophilic Bacterium Isolated from Olive Processing Effluents, Obtained by Nanopore Sequencing.</title>
        <authorList>
            <person name="Nagata S."/>
            <person name="Ii K.M."/>
            <person name="Tsukimi T."/>
            <person name="Miura M.C."/>
            <person name="Galipon J."/>
            <person name="Arakawa K."/>
        </authorList>
    </citation>
    <scope>NUCLEOTIDE SEQUENCE [LARGE SCALE GENOMIC DNA]</scope>
    <source>
        <strain evidence="3">TYRC17</strain>
    </source>
</reference>
<name>A0ABN5WV01_9GAMM</name>
<evidence type="ECO:0000313" key="2">
    <source>
        <dbReference type="EMBL" id="BBI48845.1"/>
    </source>
</evidence>
<dbReference type="Proteomes" id="UP000289555">
    <property type="component" value="Chromosome"/>
</dbReference>
<dbReference type="EMBL" id="AP019416">
    <property type="protein sequence ID" value="BBI48845.1"/>
    <property type="molecule type" value="Genomic_DNA"/>
</dbReference>
<keyword evidence="1" id="KW-0472">Membrane</keyword>
<feature type="transmembrane region" description="Helical" evidence="1">
    <location>
        <begin position="118"/>
        <end position="145"/>
    </location>
</feature>
<accession>A0ABN5WV01</accession>
<protein>
    <submittedName>
        <fullName evidence="2">Uncharacterized protein</fullName>
    </submittedName>
</protein>
<evidence type="ECO:0000256" key="1">
    <source>
        <dbReference type="SAM" id="Phobius"/>
    </source>
</evidence>
<gene>
    <name evidence="2" type="ORF">HORIV_12660</name>
</gene>
<proteinExistence type="predicted"/>
<keyword evidence="1" id="KW-0812">Transmembrane</keyword>
<keyword evidence="3" id="KW-1185">Reference proteome</keyword>
<organism evidence="2 3">
    <name type="scientific">Vreelandella olivaria</name>
    <dbReference type="NCBI Taxonomy" id="390919"/>
    <lineage>
        <taxon>Bacteria</taxon>
        <taxon>Pseudomonadati</taxon>
        <taxon>Pseudomonadota</taxon>
        <taxon>Gammaproteobacteria</taxon>
        <taxon>Oceanospirillales</taxon>
        <taxon>Halomonadaceae</taxon>
        <taxon>Vreelandella</taxon>
    </lineage>
</organism>
<sequence>MFNEPMVPISAYFSFSFLTDIAFSPKRIAIRKTHPLKQACRERLECGRRTSGTVEFPENTLDMGANGAGANTQCAGGFLITRTIDNQPEDVVLVDHSWGGMAISEAGNHPCHCFSNDLGWAFILAVVHAFAGNIFAGIAFTGLVFSA</sequence>